<gene>
    <name evidence="1" type="ORF">KME15_20580</name>
</gene>
<reference evidence="1" key="1">
    <citation type="submission" date="2021-05" db="EMBL/GenBank/DDBJ databases">
        <authorList>
            <person name="Pietrasiak N."/>
            <person name="Ward R."/>
            <person name="Stajich J.E."/>
            <person name="Kurbessoian T."/>
        </authorList>
    </citation>
    <scope>NUCLEOTIDE SEQUENCE</scope>
    <source>
        <strain evidence="1">UHER 2000/2452</strain>
    </source>
</reference>
<dbReference type="EMBL" id="JAHHHD010000029">
    <property type="protein sequence ID" value="MBW4661078.1"/>
    <property type="molecule type" value="Genomic_DNA"/>
</dbReference>
<reference evidence="1" key="2">
    <citation type="journal article" date="2022" name="Microbiol. Resour. Announc.">
        <title>Metagenome Sequencing to Explore Phylogenomics of Terrestrial Cyanobacteria.</title>
        <authorList>
            <person name="Ward R.D."/>
            <person name="Stajich J.E."/>
            <person name="Johansen J.R."/>
            <person name="Huntemann M."/>
            <person name="Clum A."/>
            <person name="Foster B."/>
            <person name="Foster B."/>
            <person name="Roux S."/>
            <person name="Palaniappan K."/>
            <person name="Varghese N."/>
            <person name="Mukherjee S."/>
            <person name="Reddy T.B.K."/>
            <person name="Daum C."/>
            <person name="Copeland A."/>
            <person name="Chen I.A."/>
            <person name="Ivanova N.N."/>
            <person name="Kyrpides N.C."/>
            <person name="Shapiro N."/>
            <person name="Eloe-Fadrosh E.A."/>
            <person name="Pietrasiak N."/>
        </authorList>
    </citation>
    <scope>NUCLEOTIDE SEQUENCE</scope>
    <source>
        <strain evidence="1">UHER 2000/2452</strain>
    </source>
</reference>
<proteinExistence type="predicted"/>
<organism evidence="1 2">
    <name type="scientific">Drouetiella hepatica Uher 2000/2452</name>
    <dbReference type="NCBI Taxonomy" id="904376"/>
    <lineage>
        <taxon>Bacteria</taxon>
        <taxon>Bacillati</taxon>
        <taxon>Cyanobacteriota</taxon>
        <taxon>Cyanophyceae</taxon>
        <taxon>Oculatellales</taxon>
        <taxon>Oculatellaceae</taxon>
        <taxon>Drouetiella</taxon>
    </lineage>
</organism>
<evidence type="ECO:0000313" key="1">
    <source>
        <dbReference type="EMBL" id="MBW4661078.1"/>
    </source>
</evidence>
<dbReference type="AlphaFoldDB" id="A0A951QE60"/>
<accession>A0A951QE60</accession>
<sequence length="45" mass="5270">MSKRIPLNSSTNQKSDRLFTAIALYLHFTPTQRGSFKWYTPQLKP</sequence>
<dbReference type="Proteomes" id="UP000757435">
    <property type="component" value="Unassembled WGS sequence"/>
</dbReference>
<comment type="caution">
    <text evidence="1">The sequence shown here is derived from an EMBL/GenBank/DDBJ whole genome shotgun (WGS) entry which is preliminary data.</text>
</comment>
<evidence type="ECO:0000313" key="2">
    <source>
        <dbReference type="Proteomes" id="UP000757435"/>
    </source>
</evidence>
<name>A0A951QE60_9CYAN</name>
<protein>
    <submittedName>
        <fullName evidence="1">Uncharacterized protein</fullName>
    </submittedName>
</protein>